<protein>
    <submittedName>
        <fullName evidence="2">Uncharacterized protein</fullName>
    </submittedName>
</protein>
<dbReference type="EMBL" id="JABMOJ010000377">
    <property type="protein sequence ID" value="NQV65703.1"/>
    <property type="molecule type" value="Genomic_DNA"/>
</dbReference>
<evidence type="ECO:0000313" key="2">
    <source>
        <dbReference type="EMBL" id="NQV65703.1"/>
    </source>
</evidence>
<organism evidence="2 3">
    <name type="scientific">SAR86 cluster bacterium</name>
    <dbReference type="NCBI Taxonomy" id="2030880"/>
    <lineage>
        <taxon>Bacteria</taxon>
        <taxon>Pseudomonadati</taxon>
        <taxon>Pseudomonadota</taxon>
        <taxon>Gammaproteobacteria</taxon>
        <taxon>SAR86 cluster</taxon>
    </lineage>
</organism>
<reference evidence="2" key="1">
    <citation type="submission" date="2020-05" db="EMBL/GenBank/DDBJ databases">
        <title>Sulfur intermediates as new biogeochemical hubs in an aquatic model microbial ecosystem.</title>
        <authorList>
            <person name="Vigneron A."/>
        </authorList>
    </citation>
    <scope>NUCLEOTIDE SEQUENCE</scope>
    <source>
        <strain evidence="2">Bin.250</strain>
    </source>
</reference>
<dbReference type="Proteomes" id="UP000754644">
    <property type="component" value="Unassembled WGS sequence"/>
</dbReference>
<accession>A0A972VWR1</accession>
<comment type="caution">
    <text evidence="2">The sequence shown here is derived from an EMBL/GenBank/DDBJ whole genome shotgun (WGS) entry which is preliminary data.</text>
</comment>
<name>A0A972VWR1_9GAMM</name>
<gene>
    <name evidence="2" type="ORF">HQ497_10100</name>
</gene>
<dbReference type="AlphaFoldDB" id="A0A972VWR1"/>
<feature type="signal peptide" evidence="1">
    <location>
        <begin position="1"/>
        <end position="24"/>
    </location>
</feature>
<evidence type="ECO:0000256" key="1">
    <source>
        <dbReference type="SAM" id="SignalP"/>
    </source>
</evidence>
<feature type="chain" id="PRO_5037446822" evidence="1">
    <location>
        <begin position="25"/>
        <end position="237"/>
    </location>
</feature>
<sequence length="237" mass="25692">MVSRYLKTICVIAATSILSAPAFSEPVMNLVTVNTKDPAGYIGWAASSSEALSKANGASTMGICVPRGGAEVAGDLYLYSLFDSQKTAWSAEFMNKTMVAEVAKNKADRTIRFWDNYRIVRTSTGTTSATGDKSYQWNVLVSTTNMSKYLASLDKLQLAMQANDFADISVQAFVPDSGDRVGKVMVSMAATSSARLGEALDARTEPWFANTLKGLSNIRTYEHAWALECTTLYNAQP</sequence>
<evidence type="ECO:0000313" key="3">
    <source>
        <dbReference type="Proteomes" id="UP000754644"/>
    </source>
</evidence>
<keyword evidence="1" id="KW-0732">Signal</keyword>
<proteinExistence type="predicted"/>